<feature type="transmembrane region" description="Helical" evidence="9">
    <location>
        <begin position="317"/>
        <end position="337"/>
    </location>
</feature>
<dbReference type="NCBIfam" id="TIGR04178">
    <property type="entry name" value="exo_archaeo"/>
    <property type="match status" value="1"/>
</dbReference>
<evidence type="ECO:0000256" key="1">
    <source>
        <dbReference type="ARBA" id="ARBA00004651"/>
    </source>
</evidence>
<feature type="transmembrane region" description="Helical" evidence="9">
    <location>
        <begin position="358"/>
        <end position="377"/>
    </location>
</feature>
<sequence>MHRPIATDSTLRADHSLPPQAGAIAHPSKAMPWRFAAERRIILLLVYIAAQAAVLKLTIHPRTDGGFLSIPGGLFQPLLYFGLGVFLFLSTRFRPLWDALLEDAGSYRWQRLLIPQAAGYVLLFFSASRLLPTAFTAMPAAGGPASGWWIALLAASIVLTSALSLGLIAPKNYWIRFVRKQKAIFLLACIFPLSHFLVYSLALRSEDWLSGPTIAVVRFLLELVYNNIHADFQTKIIGTPQFDVIIDHLCSGYEGIGMITVFLIWYLHSFSKDFRFPAALLLFPVAALTIWLSNCLRIALLIAIGSSFSSDVAKEGFHVNAGWIFFIAVVLGMVGLARRSSFFSRHVSAREVVVDAGNALAIPFLVMLAATLLASAFSSDFQWLHPLRTIATAGAIVLLWKHFDLDAGAPRLFPVLAGVLVFLLWIALVPPSIEADRAFSGSLFGVSVLWSTAWIVLRMAGTVVVVPIAEELAFRGYVPGFFSGGDAAGQAGGPIRWAPFILSSLLFGALHSFFVAGVIAGAVYYLVRQRTGRLWDCIVAHMTTNLLLSVHVLVSGHWSYW</sequence>
<gene>
    <name evidence="11" type="primary">xrtE</name>
    <name evidence="11" type="ORF">D3878_11505</name>
</gene>
<feature type="region of interest" description="Disordered" evidence="8">
    <location>
        <begin position="1"/>
        <end position="20"/>
    </location>
</feature>
<dbReference type="AlphaFoldDB" id="A0A3A3GIL7"/>
<keyword evidence="3 11" id="KW-0645">Protease</keyword>
<evidence type="ECO:0000313" key="11">
    <source>
        <dbReference type="EMBL" id="RJG02126.1"/>
    </source>
</evidence>
<evidence type="ECO:0000256" key="9">
    <source>
        <dbReference type="SAM" id="Phobius"/>
    </source>
</evidence>
<dbReference type="InterPro" id="IPR003675">
    <property type="entry name" value="Rce1/LyrA-like_dom"/>
</dbReference>
<feature type="transmembrane region" description="Helical" evidence="9">
    <location>
        <begin position="65"/>
        <end position="89"/>
    </location>
</feature>
<dbReference type="InterPro" id="IPR014346">
    <property type="entry name" value="Prenyl_protease-related"/>
</dbReference>
<feature type="transmembrane region" description="Helical" evidence="9">
    <location>
        <begin position="497"/>
        <end position="527"/>
    </location>
</feature>
<dbReference type="NCBIfam" id="TIGR04162">
    <property type="entry name" value="exo_VPEID"/>
    <property type="match status" value="1"/>
</dbReference>
<accession>A0A3A3GIL7</accession>
<evidence type="ECO:0000256" key="6">
    <source>
        <dbReference type="ARBA" id="ARBA00022989"/>
    </source>
</evidence>
<keyword evidence="2" id="KW-1003">Cell membrane</keyword>
<name>A0A3A3GIL7_9BURK</name>
<evidence type="ECO:0000256" key="5">
    <source>
        <dbReference type="ARBA" id="ARBA00022801"/>
    </source>
</evidence>
<evidence type="ECO:0000259" key="10">
    <source>
        <dbReference type="Pfam" id="PF02517"/>
    </source>
</evidence>
<proteinExistence type="predicted"/>
<dbReference type="InterPro" id="IPR019127">
    <property type="entry name" value="Exosortase"/>
</dbReference>
<protein>
    <submittedName>
        <fullName evidence="11">Exosortase E/protease, VPEID-CTERM system</fullName>
        <ecNumber evidence="11">3.4.22.-</ecNumber>
    </submittedName>
</protein>
<keyword evidence="6 9" id="KW-1133">Transmembrane helix</keyword>
<dbReference type="EC" id="3.4.22.-" evidence="11"/>
<feature type="transmembrane region" description="Helical" evidence="9">
    <location>
        <begin position="279"/>
        <end position="305"/>
    </location>
</feature>
<keyword evidence="7 9" id="KW-0472">Membrane</keyword>
<dbReference type="Pfam" id="PF09721">
    <property type="entry name" value="Exosortase_EpsH"/>
    <property type="match status" value="1"/>
</dbReference>
<dbReference type="NCBIfam" id="TIGR03008">
    <property type="entry name" value="pepcterm_CAAX"/>
    <property type="match status" value="1"/>
</dbReference>
<keyword evidence="12" id="KW-1185">Reference proteome</keyword>
<dbReference type="InterPro" id="IPR026420">
    <property type="entry name" value="Exo_VPEID"/>
</dbReference>
<dbReference type="EMBL" id="QYUQ01000002">
    <property type="protein sequence ID" value="RJG02126.1"/>
    <property type="molecule type" value="Genomic_DNA"/>
</dbReference>
<dbReference type="GO" id="GO:0005886">
    <property type="term" value="C:plasma membrane"/>
    <property type="evidence" value="ECO:0007669"/>
    <property type="project" value="UniProtKB-SubCell"/>
</dbReference>
<comment type="subcellular location">
    <subcellularLocation>
        <location evidence="1">Cell membrane</location>
        <topology evidence="1">Multi-pass membrane protein</topology>
    </subcellularLocation>
</comment>
<evidence type="ECO:0000256" key="2">
    <source>
        <dbReference type="ARBA" id="ARBA00022475"/>
    </source>
</evidence>
<feature type="transmembrane region" description="Helical" evidence="9">
    <location>
        <begin position="109"/>
        <end position="128"/>
    </location>
</feature>
<evidence type="ECO:0000256" key="3">
    <source>
        <dbReference type="ARBA" id="ARBA00022670"/>
    </source>
</evidence>
<feature type="transmembrane region" description="Helical" evidence="9">
    <location>
        <begin position="412"/>
        <end position="433"/>
    </location>
</feature>
<organism evidence="11 12">
    <name type="scientific">Noviherbaspirillum sedimenti</name>
    <dbReference type="NCBI Taxonomy" id="2320865"/>
    <lineage>
        <taxon>Bacteria</taxon>
        <taxon>Pseudomonadati</taxon>
        <taxon>Pseudomonadota</taxon>
        <taxon>Betaproteobacteria</taxon>
        <taxon>Burkholderiales</taxon>
        <taxon>Oxalobacteraceae</taxon>
        <taxon>Noviherbaspirillum</taxon>
    </lineage>
</organism>
<feature type="domain" description="CAAX prenyl protease 2/Lysostaphin resistance protein A-like" evidence="10">
    <location>
        <begin position="453"/>
        <end position="547"/>
    </location>
</feature>
<feature type="transmembrane region" description="Helical" evidence="9">
    <location>
        <begin position="245"/>
        <end position="267"/>
    </location>
</feature>
<dbReference type="GO" id="GO:0006508">
    <property type="term" value="P:proteolysis"/>
    <property type="evidence" value="ECO:0007669"/>
    <property type="project" value="UniProtKB-KW"/>
</dbReference>
<dbReference type="GO" id="GO:0080120">
    <property type="term" value="P:CAAX-box protein maturation"/>
    <property type="evidence" value="ECO:0007669"/>
    <property type="project" value="UniProtKB-ARBA"/>
</dbReference>
<feature type="transmembrane region" description="Helical" evidence="9">
    <location>
        <begin position="182"/>
        <end position="202"/>
    </location>
</feature>
<feature type="transmembrane region" description="Helical" evidence="9">
    <location>
        <begin position="41"/>
        <end position="59"/>
    </location>
</feature>
<dbReference type="InterPro" id="IPR026392">
    <property type="entry name" value="Exo/Archaeosortase_dom"/>
</dbReference>
<feature type="transmembrane region" description="Helical" evidence="9">
    <location>
        <begin position="439"/>
        <end position="460"/>
    </location>
</feature>
<evidence type="ECO:0000256" key="4">
    <source>
        <dbReference type="ARBA" id="ARBA00022692"/>
    </source>
</evidence>
<dbReference type="GO" id="GO:0004175">
    <property type="term" value="F:endopeptidase activity"/>
    <property type="evidence" value="ECO:0007669"/>
    <property type="project" value="UniProtKB-ARBA"/>
</dbReference>
<reference evidence="12" key="1">
    <citation type="submission" date="2018-09" db="EMBL/GenBank/DDBJ databases">
        <authorList>
            <person name="Zhu H."/>
        </authorList>
    </citation>
    <scope>NUCLEOTIDE SEQUENCE [LARGE SCALE GENOMIC DNA]</scope>
    <source>
        <strain evidence="12">K1S02-23</strain>
    </source>
</reference>
<feature type="transmembrane region" description="Helical" evidence="9">
    <location>
        <begin position="148"/>
        <end position="170"/>
    </location>
</feature>
<comment type="caution">
    <text evidence="11">The sequence shown here is derived from an EMBL/GenBank/DDBJ whole genome shotgun (WGS) entry which is preliminary data.</text>
</comment>
<evidence type="ECO:0000313" key="12">
    <source>
        <dbReference type="Proteomes" id="UP000266327"/>
    </source>
</evidence>
<evidence type="ECO:0000256" key="7">
    <source>
        <dbReference type="ARBA" id="ARBA00023136"/>
    </source>
</evidence>
<dbReference type="Proteomes" id="UP000266327">
    <property type="component" value="Unassembled WGS sequence"/>
</dbReference>
<keyword evidence="5 11" id="KW-0378">Hydrolase</keyword>
<keyword evidence="4 9" id="KW-0812">Transmembrane</keyword>
<evidence type="ECO:0000256" key="8">
    <source>
        <dbReference type="SAM" id="MobiDB-lite"/>
    </source>
</evidence>
<dbReference type="Pfam" id="PF02517">
    <property type="entry name" value="Rce1-like"/>
    <property type="match status" value="1"/>
</dbReference>